<dbReference type="Gene3D" id="3.30.2350.20">
    <property type="entry name" value="TruD, catalytic domain"/>
    <property type="match status" value="2"/>
</dbReference>
<dbReference type="InterPro" id="IPR020103">
    <property type="entry name" value="PsdUridine_synth_cat_dom_sf"/>
</dbReference>
<accession>A0AA86RDA4</accession>
<evidence type="ECO:0000313" key="4">
    <source>
        <dbReference type="EMBL" id="CAI9974242.1"/>
    </source>
</evidence>
<reference evidence="5 6" key="2">
    <citation type="submission" date="2024-07" db="EMBL/GenBank/DDBJ databases">
        <authorList>
            <person name="Akdeniz Z."/>
        </authorList>
    </citation>
    <scope>NUCLEOTIDE SEQUENCE [LARGE SCALE GENOMIC DNA]</scope>
</reference>
<dbReference type="GO" id="GO:0009982">
    <property type="term" value="F:pseudouridine synthase activity"/>
    <property type="evidence" value="ECO:0007669"/>
    <property type="project" value="InterPro"/>
</dbReference>
<evidence type="ECO:0000313" key="5">
    <source>
        <dbReference type="EMBL" id="CAL6083346.1"/>
    </source>
</evidence>
<keyword evidence="6" id="KW-1185">Reference proteome</keyword>
<gene>
    <name evidence="5" type="ORF">HINF_LOCUS61680</name>
    <name evidence="4" type="ORF">HINF_LOCUS61887</name>
</gene>
<dbReference type="GO" id="GO:0005634">
    <property type="term" value="C:nucleus"/>
    <property type="evidence" value="ECO:0007669"/>
    <property type="project" value="TreeGrafter"/>
</dbReference>
<dbReference type="PANTHER" id="PTHR13326">
    <property type="entry name" value="TRNA PSEUDOURIDINE SYNTHASE D"/>
    <property type="match status" value="1"/>
</dbReference>
<evidence type="ECO:0000256" key="1">
    <source>
        <dbReference type="ARBA" id="ARBA00007953"/>
    </source>
</evidence>
<evidence type="ECO:0000256" key="2">
    <source>
        <dbReference type="ARBA" id="ARBA00023235"/>
    </source>
</evidence>
<dbReference type="InterPro" id="IPR011760">
    <property type="entry name" value="PsdUridine_synth_TruD_insert"/>
</dbReference>
<dbReference type="PANTHER" id="PTHR13326:SF21">
    <property type="entry name" value="PSEUDOURIDYLATE SYNTHASE PUS7L"/>
    <property type="match status" value="1"/>
</dbReference>
<dbReference type="GO" id="GO:0003723">
    <property type="term" value="F:RNA binding"/>
    <property type="evidence" value="ECO:0007669"/>
    <property type="project" value="InterPro"/>
</dbReference>
<evidence type="ECO:0000259" key="3">
    <source>
        <dbReference type="PROSITE" id="PS50984"/>
    </source>
</evidence>
<proteinExistence type="inferred from homology"/>
<dbReference type="PROSITE" id="PS50984">
    <property type="entry name" value="TRUD"/>
    <property type="match status" value="1"/>
</dbReference>
<dbReference type="AlphaFoldDB" id="A0AA86RDA4"/>
<dbReference type="Proteomes" id="UP001642409">
    <property type="component" value="Unassembled WGS sequence"/>
</dbReference>
<comment type="caution">
    <text evidence="4">The sequence shown here is derived from an EMBL/GenBank/DDBJ whole genome shotgun (WGS) entry which is preliminary data.</text>
</comment>
<dbReference type="Pfam" id="PF01142">
    <property type="entry name" value="TruD"/>
    <property type="match status" value="1"/>
</dbReference>
<keyword evidence="2" id="KW-0413">Isomerase</keyword>
<dbReference type="PIRSF" id="PIRSF037016">
    <property type="entry name" value="Pseudouridin_synth_euk_prd"/>
    <property type="match status" value="1"/>
</dbReference>
<dbReference type="EMBL" id="CATOUU010001140">
    <property type="protein sequence ID" value="CAI9974242.1"/>
    <property type="molecule type" value="Genomic_DNA"/>
</dbReference>
<evidence type="ECO:0000313" key="6">
    <source>
        <dbReference type="Proteomes" id="UP001642409"/>
    </source>
</evidence>
<dbReference type="InterPro" id="IPR001656">
    <property type="entry name" value="PsdUridine_synth_TruD"/>
</dbReference>
<dbReference type="SUPFAM" id="SSF55120">
    <property type="entry name" value="Pseudouridine synthase"/>
    <property type="match status" value="1"/>
</dbReference>
<protein>
    <submittedName>
        <fullName evidence="4">tRNA pseudouridine synthase</fullName>
    </submittedName>
    <submittedName>
        <fullName evidence="5">tRNA_pseudouridine synthase</fullName>
    </submittedName>
</protein>
<dbReference type="GO" id="GO:0001522">
    <property type="term" value="P:pseudouridine synthesis"/>
    <property type="evidence" value="ECO:0007669"/>
    <property type="project" value="InterPro"/>
</dbReference>
<organism evidence="4">
    <name type="scientific">Hexamita inflata</name>
    <dbReference type="NCBI Taxonomy" id="28002"/>
    <lineage>
        <taxon>Eukaryota</taxon>
        <taxon>Metamonada</taxon>
        <taxon>Diplomonadida</taxon>
        <taxon>Hexamitidae</taxon>
        <taxon>Hexamitinae</taxon>
        <taxon>Hexamita</taxon>
    </lineage>
</organism>
<name>A0AA86RDA4_9EUKA</name>
<dbReference type="InterPro" id="IPR042214">
    <property type="entry name" value="TruD_catalytic"/>
</dbReference>
<dbReference type="EMBL" id="CAXDID020000371">
    <property type="protein sequence ID" value="CAL6083346.1"/>
    <property type="molecule type" value="Genomic_DNA"/>
</dbReference>
<sequence length="589" mass="67310">MHVQALVKYKFYDFVVNELFNGVPVDLTEPAPVFPEFQRTIDFFDASHKQSVQHDMSPLSTFTALPEDILTKLTTFLQEAKPNSKFEFSVPNASKEIRTSFHQFFKTLNNPLLESRTGGQNFDLIQLSFHAKMQFPQPSDKARFWNAVLLKQNIDTMQAIDLICNSMRFQKLQNKNINYCGTKDQRGVTQQVVQFPGYIFPEAICQNLPNNIKIGSFTHAHTQIGLGSHEGNQFIVCLRALGLKKCTSIDKAEFIANNLQQIVNIGLLNKFGTQRFGSGVIKTDLMGQALSQGRMRLFVKMLAVNDHGIKNGLTEEQTAFFTKYFATIMADNKIEVLEGEQESTFMKYYDEIKEYVVKNNRPFQLSKVLQILKKPVMEETNESITNAISQAMPINSRTFYFHAFQSRIFNQLCDEINTIDPQNLLSNKYGSVTQVKTTPYTSADLCLPLIGFNTLKELSPVSQFWVEKCQNIMNGLGIENIDGKYRDIFAPGSFRKVYTQVKNMQFAVKAHEELDQQIVKTKFDNNEMEELVFSTDFESIKQFKTETEQYISIVLKFELDSSCYATEVMAAVLGEGYDKEQQQGYVNDM</sequence>
<reference evidence="4" key="1">
    <citation type="submission" date="2023-06" db="EMBL/GenBank/DDBJ databases">
        <authorList>
            <person name="Kurt Z."/>
        </authorList>
    </citation>
    <scope>NUCLEOTIDE SEQUENCE</scope>
</reference>
<comment type="similarity">
    <text evidence="1">Belongs to the pseudouridine synthase TruD family.</text>
</comment>
<feature type="domain" description="TRUD" evidence="3">
    <location>
        <begin position="266"/>
        <end position="500"/>
    </location>
</feature>